<dbReference type="AlphaFoldDB" id="A0A420XQV0"/>
<accession>A0A420XQV0</accession>
<organism evidence="2 3">
    <name type="scientific">Motilibacter peucedani</name>
    <dbReference type="NCBI Taxonomy" id="598650"/>
    <lineage>
        <taxon>Bacteria</taxon>
        <taxon>Bacillati</taxon>
        <taxon>Actinomycetota</taxon>
        <taxon>Actinomycetes</taxon>
        <taxon>Motilibacterales</taxon>
        <taxon>Motilibacteraceae</taxon>
        <taxon>Motilibacter</taxon>
    </lineage>
</organism>
<gene>
    <name evidence="2" type="ORF">CLV35_2078</name>
</gene>
<evidence type="ECO:0000313" key="2">
    <source>
        <dbReference type="EMBL" id="RKS75604.1"/>
    </source>
</evidence>
<dbReference type="EMBL" id="RBWV01000011">
    <property type="protein sequence ID" value="RKS75604.1"/>
    <property type="molecule type" value="Genomic_DNA"/>
</dbReference>
<dbReference type="RefSeq" id="WP_121193355.1">
    <property type="nucleotide sequence ID" value="NZ_RBWV01000011.1"/>
</dbReference>
<dbReference type="Proteomes" id="UP000281955">
    <property type="component" value="Unassembled WGS sequence"/>
</dbReference>
<proteinExistence type="predicted"/>
<reference evidence="2 3" key="1">
    <citation type="submission" date="2018-10" db="EMBL/GenBank/DDBJ databases">
        <title>Genomic Encyclopedia of Archaeal and Bacterial Type Strains, Phase II (KMG-II): from individual species to whole genera.</title>
        <authorList>
            <person name="Goeker M."/>
        </authorList>
    </citation>
    <scope>NUCLEOTIDE SEQUENCE [LARGE SCALE GENOMIC DNA]</scope>
    <source>
        <strain evidence="2 3">RP-AC37</strain>
    </source>
</reference>
<sequence>MSTRLLLEGPTIEGVLAQVRAEHGDAARIVQADKVRSGGFAGFFAKEKFEVAVEIDDDAAPAQGRDAHVRRAAAALDILELVDDADDDEGGLAALGFTYGPSGAVTAPAPAVTPAVQAATEALAELREVRAAASGPRRPALAPDDDSPMVSTSSQSFARVLAALSRDIEEPEAPAFTPAPFAAPVVEAAVEPVVVEPVALQPAPVAAPAPASPAPAAATPTLDAETIAMRMRAGFEAVVAEAAAAAEDAPVSLRQSPAAVALLAAGVPESLLEGLPLNAGLSQAARYVADRLPAAAPCATGPGAVVAIVGEGRGAYTMARLLAVGLGAHADSVLLLADQDLGLRVPDTERLATRRQAARAIAARRELDSPVVLAVDAGVGRASMERALDMLEALPVDTAWLLVDATRKLGAVASDSLSAVDAVVLQNAAETASPAEVLRLDLPVAMVDLEGASPAVWTRVLVSAVNAGEDEEQG</sequence>
<protein>
    <recommendedName>
        <fullName evidence="4">Flagellar biosynthesis protein FlhF</fullName>
    </recommendedName>
</protein>
<dbReference type="OrthoDB" id="3700292at2"/>
<feature type="region of interest" description="Disordered" evidence="1">
    <location>
        <begin position="131"/>
        <end position="151"/>
    </location>
</feature>
<evidence type="ECO:0008006" key="4">
    <source>
        <dbReference type="Google" id="ProtNLM"/>
    </source>
</evidence>
<name>A0A420XQV0_9ACTN</name>
<dbReference type="InParanoid" id="A0A420XQV0"/>
<evidence type="ECO:0000313" key="3">
    <source>
        <dbReference type="Proteomes" id="UP000281955"/>
    </source>
</evidence>
<keyword evidence="3" id="KW-1185">Reference proteome</keyword>
<comment type="caution">
    <text evidence="2">The sequence shown here is derived from an EMBL/GenBank/DDBJ whole genome shotgun (WGS) entry which is preliminary data.</text>
</comment>
<evidence type="ECO:0000256" key="1">
    <source>
        <dbReference type="SAM" id="MobiDB-lite"/>
    </source>
</evidence>